<dbReference type="SUPFAM" id="SSF52833">
    <property type="entry name" value="Thioredoxin-like"/>
    <property type="match status" value="1"/>
</dbReference>
<dbReference type="InterPro" id="IPR011767">
    <property type="entry name" value="GLR_AS"/>
</dbReference>
<dbReference type="AlphaFoldDB" id="A0A7S1CY25"/>
<dbReference type="EMBL" id="HBFW01004836">
    <property type="protein sequence ID" value="CAD8932085.1"/>
    <property type="molecule type" value="Transcribed_RNA"/>
</dbReference>
<dbReference type="InterPro" id="IPR004045">
    <property type="entry name" value="Glutathione_S-Trfase_N"/>
</dbReference>
<reference evidence="2" key="1">
    <citation type="submission" date="2021-01" db="EMBL/GenBank/DDBJ databases">
        <authorList>
            <person name="Corre E."/>
            <person name="Pelletier E."/>
            <person name="Niang G."/>
            <person name="Scheremetjew M."/>
            <person name="Finn R."/>
            <person name="Kale V."/>
            <person name="Holt S."/>
            <person name="Cochrane G."/>
            <person name="Meng A."/>
            <person name="Brown T."/>
            <person name="Cohen L."/>
        </authorList>
    </citation>
    <scope>NUCLEOTIDE SEQUENCE</scope>
    <source>
        <strain evidence="2">ECT3854</strain>
    </source>
</reference>
<evidence type="ECO:0000313" key="2">
    <source>
        <dbReference type="EMBL" id="CAD8932085.1"/>
    </source>
</evidence>
<protein>
    <recommendedName>
        <fullName evidence="1">GST N-terminal domain-containing protein</fullName>
    </recommendedName>
</protein>
<dbReference type="Pfam" id="PF13417">
    <property type="entry name" value="GST_N_3"/>
    <property type="match status" value="1"/>
</dbReference>
<organism evidence="2">
    <name type="scientific">Cyclophora tenuis</name>
    <name type="common">Marine diatom</name>
    <dbReference type="NCBI Taxonomy" id="216820"/>
    <lineage>
        <taxon>Eukaryota</taxon>
        <taxon>Sar</taxon>
        <taxon>Stramenopiles</taxon>
        <taxon>Ochrophyta</taxon>
        <taxon>Bacillariophyta</taxon>
        <taxon>Fragilariophyceae</taxon>
        <taxon>Fragilariophycidae</taxon>
        <taxon>Cyclophorales</taxon>
        <taxon>Cyclophoraceae</taxon>
        <taxon>Cyclophora</taxon>
    </lineage>
</organism>
<gene>
    <name evidence="2" type="ORF">CTEN0397_LOCUS3109</name>
</gene>
<name>A0A7S1CY25_CYCTE</name>
<dbReference type="InterPro" id="IPR040079">
    <property type="entry name" value="Glutathione_S-Trfase"/>
</dbReference>
<dbReference type="PANTHER" id="PTHR12782:SF5">
    <property type="entry name" value="PROSTAGLANDIN E SYNTHASE 2"/>
    <property type="match status" value="1"/>
</dbReference>
<dbReference type="GO" id="GO:0005739">
    <property type="term" value="C:mitochondrion"/>
    <property type="evidence" value="ECO:0007669"/>
    <property type="project" value="TreeGrafter"/>
</dbReference>
<dbReference type="SFLD" id="SFLDS00019">
    <property type="entry name" value="Glutathione_Transferase_(cytos"/>
    <property type="match status" value="1"/>
</dbReference>
<proteinExistence type="predicted"/>
<dbReference type="PROSITE" id="PS50404">
    <property type="entry name" value="GST_NTER"/>
    <property type="match status" value="1"/>
</dbReference>
<dbReference type="PANTHER" id="PTHR12782">
    <property type="entry name" value="MICROSOMAL PROSTAGLANDIN E SYNTHASE-2"/>
    <property type="match status" value="1"/>
</dbReference>
<feature type="domain" description="GST N-terminal" evidence="1">
    <location>
        <begin position="32"/>
        <end position="108"/>
    </location>
</feature>
<dbReference type="Gene3D" id="1.20.1050.10">
    <property type="match status" value="1"/>
</dbReference>
<accession>A0A7S1CY25</accession>
<sequence length="273" mass="31304">MAFRQLRRLRIPRLTPQHRLFSDANPSSFSPPSVTLYQYAICPFCNKVKALLNHVGLHHEIVEVNPLTKSELPKGDYRKVPIALVDEQAVLGSDAIISALLEHRHVQEQLLNTRWKDADNMTLEAFQQDTKWLDFATNQLATLMYPNICRSVSDAYRSFDYVSDVPTWSAFQKFSIRGVGSIAMYMAASRVKKKYNIEDERKALEEALQVWYNEALNRDEKQFASGANVPNLADLTVYGTLRSVEGLEAHDTFVRNGPVSDWYQRMKEQTNNM</sequence>
<dbReference type="SFLD" id="SFLDG01182">
    <property type="entry name" value="Prostaglandin_E_synthase_like"/>
    <property type="match status" value="1"/>
</dbReference>
<dbReference type="InterPro" id="IPR036249">
    <property type="entry name" value="Thioredoxin-like_sf"/>
</dbReference>
<dbReference type="Gene3D" id="3.40.30.10">
    <property type="entry name" value="Glutaredoxin"/>
    <property type="match status" value="1"/>
</dbReference>
<dbReference type="SFLD" id="SFLDG01203">
    <property type="entry name" value="Prostaglandin_E_synthase_like1"/>
    <property type="match status" value="1"/>
</dbReference>
<dbReference type="PROSITE" id="PS00195">
    <property type="entry name" value="GLUTAREDOXIN_1"/>
    <property type="match status" value="1"/>
</dbReference>
<dbReference type="PROSITE" id="PS51354">
    <property type="entry name" value="GLUTAREDOXIN_2"/>
    <property type="match status" value="1"/>
</dbReference>
<dbReference type="InterPro" id="IPR034334">
    <property type="entry name" value="PGES2"/>
</dbReference>
<dbReference type="GO" id="GO:0050220">
    <property type="term" value="F:prostaglandin-E synthase activity"/>
    <property type="evidence" value="ECO:0007669"/>
    <property type="project" value="InterPro"/>
</dbReference>
<dbReference type="SUPFAM" id="SSF47616">
    <property type="entry name" value="GST C-terminal domain-like"/>
    <property type="match status" value="1"/>
</dbReference>
<dbReference type="InterPro" id="IPR036282">
    <property type="entry name" value="Glutathione-S-Trfase_C_sf"/>
</dbReference>
<evidence type="ECO:0000259" key="1">
    <source>
        <dbReference type="PROSITE" id="PS50404"/>
    </source>
</evidence>